<accession>A0A0U1LZ49</accession>
<gene>
    <name evidence="3" type="ORF">PISL3812_05634</name>
</gene>
<feature type="region of interest" description="Disordered" evidence="1">
    <location>
        <begin position="464"/>
        <end position="520"/>
    </location>
</feature>
<dbReference type="Pfam" id="PF04882">
    <property type="entry name" value="Peroxin-3"/>
    <property type="match status" value="1"/>
</dbReference>
<proteinExistence type="predicted"/>
<feature type="region of interest" description="Disordered" evidence="1">
    <location>
        <begin position="382"/>
        <end position="402"/>
    </location>
</feature>
<feature type="transmembrane region" description="Helical" evidence="2">
    <location>
        <begin position="16"/>
        <end position="34"/>
    </location>
</feature>
<keyword evidence="2" id="KW-0812">Transmembrane</keyword>
<dbReference type="OMA" id="HRGWKDL"/>
<sequence>MIGATKRWFRRNRKGLAIGAGVVGVGYLAGQYVLSKISEARERMSSDRIAKENLRRRFEQNQADCTFTVLALLPTATENIIEALPVEDLTKELQKKRAERLARLSGSEALGSEPSSTAPSVTDEDGRSLSSFQADSYIHASQVATENQGPARTKTELWNEVKISSITRSFVLIYTLSLLTLLTRIQLNLLGRRNYLSSVVSLASPSNDASTIRLEDHDDEFSQAFGNDFETNRRYLTFSWWLLHRGWKDLTAKVRSTVEEVFGALNPREDITLNRLSELVLEVRKHVEGATEEDRRAANWLQYLLPSKEDEGIVLQESGVLGPDSSSSPQTAASLRQLLDETSDLIESPSFSRILTALNNEGFATLIEDKCAKTVFKSPATSEPATPAALSSTATIVPPPSPPKAKLATILALITREAHVIGNGTSSPNEYLSAMEQGVRDLEAFAAVVYSSNFQLELLHSGDASPAGQPNTAKSSTALQSSLGTSSPKEEALESQPAAGDDSAFEEVWGKAVENSESAT</sequence>
<feature type="compositionally biased region" description="Polar residues" evidence="1">
    <location>
        <begin position="468"/>
        <end position="487"/>
    </location>
</feature>
<evidence type="ECO:0000256" key="1">
    <source>
        <dbReference type="SAM" id="MobiDB-lite"/>
    </source>
</evidence>
<dbReference type="PANTHER" id="PTHR28080:SF1">
    <property type="entry name" value="PEROXISOMAL BIOGENESIS FACTOR 3"/>
    <property type="match status" value="1"/>
</dbReference>
<dbReference type="GO" id="GO:0005778">
    <property type="term" value="C:peroxisomal membrane"/>
    <property type="evidence" value="ECO:0007669"/>
    <property type="project" value="InterPro"/>
</dbReference>
<dbReference type="EMBL" id="CVMT01000005">
    <property type="protein sequence ID" value="CRG88603.1"/>
    <property type="molecule type" value="Genomic_DNA"/>
</dbReference>
<name>A0A0U1LZ49_TALIS</name>
<dbReference type="STRING" id="28573.A0A0U1LZ49"/>
<organism evidence="3 4">
    <name type="scientific">Talaromyces islandicus</name>
    <name type="common">Penicillium islandicum</name>
    <dbReference type="NCBI Taxonomy" id="28573"/>
    <lineage>
        <taxon>Eukaryota</taxon>
        <taxon>Fungi</taxon>
        <taxon>Dikarya</taxon>
        <taxon>Ascomycota</taxon>
        <taxon>Pezizomycotina</taxon>
        <taxon>Eurotiomycetes</taxon>
        <taxon>Eurotiomycetidae</taxon>
        <taxon>Eurotiales</taxon>
        <taxon>Trichocomaceae</taxon>
        <taxon>Talaromyces</taxon>
        <taxon>Talaromyces sect. Islandici</taxon>
    </lineage>
</organism>
<dbReference type="AlphaFoldDB" id="A0A0U1LZ49"/>
<reference evidence="3 4" key="1">
    <citation type="submission" date="2015-04" db="EMBL/GenBank/DDBJ databases">
        <authorList>
            <person name="Syromyatnikov M.Y."/>
            <person name="Popov V.N."/>
        </authorList>
    </citation>
    <scope>NUCLEOTIDE SEQUENCE [LARGE SCALE GENOMIC DNA]</scope>
    <source>
        <strain evidence="3">WF-38-12</strain>
    </source>
</reference>
<evidence type="ECO:0000313" key="3">
    <source>
        <dbReference type="EMBL" id="CRG88603.1"/>
    </source>
</evidence>
<keyword evidence="2" id="KW-1133">Transmembrane helix</keyword>
<dbReference type="Proteomes" id="UP000054383">
    <property type="component" value="Unassembled WGS sequence"/>
</dbReference>
<dbReference type="OrthoDB" id="45930at2759"/>
<dbReference type="PANTHER" id="PTHR28080">
    <property type="entry name" value="PEROXISOMAL BIOGENESIS FACTOR 3"/>
    <property type="match status" value="1"/>
</dbReference>
<keyword evidence="2" id="KW-0472">Membrane</keyword>
<evidence type="ECO:0000256" key="2">
    <source>
        <dbReference type="SAM" id="Phobius"/>
    </source>
</evidence>
<keyword evidence="4" id="KW-1185">Reference proteome</keyword>
<dbReference type="GO" id="GO:0030674">
    <property type="term" value="F:protein-macromolecule adaptor activity"/>
    <property type="evidence" value="ECO:0007669"/>
    <property type="project" value="TreeGrafter"/>
</dbReference>
<protein>
    <submittedName>
        <fullName evidence="3">Peroxisomal biogenesis factor 3</fullName>
    </submittedName>
</protein>
<evidence type="ECO:0000313" key="4">
    <source>
        <dbReference type="Proteomes" id="UP000054383"/>
    </source>
</evidence>
<feature type="region of interest" description="Disordered" evidence="1">
    <location>
        <begin position="104"/>
        <end position="127"/>
    </location>
</feature>
<feature type="compositionally biased region" description="Low complexity" evidence="1">
    <location>
        <begin position="382"/>
        <end position="395"/>
    </location>
</feature>
<dbReference type="GO" id="GO:0045046">
    <property type="term" value="P:protein import into peroxisome membrane"/>
    <property type="evidence" value="ECO:0007669"/>
    <property type="project" value="TreeGrafter"/>
</dbReference>
<dbReference type="InterPro" id="IPR006966">
    <property type="entry name" value="Peroxin-3"/>
</dbReference>